<name>B4S5L9_PROA2</name>
<keyword evidence="6" id="KW-0472">Membrane</keyword>
<dbReference type="HOGENOM" id="CLU_085305_3_0_10"/>
<dbReference type="GO" id="GO:0015031">
    <property type="term" value="P:protein transport"/>
    <property type="evidence" value="ECO:0007669"/>
    <property type="project" value="UniProtKB-KW"/>
</dbReference>
<dbReference type="AlphaFoldDB" id="B4S5L9"/>
<evidence type="ECO:0000256" key="6">
    <source>
        <dbReference type="ARBA" id="ARBA00023136"/>
    </source>
</evidence>
<dbReference type="Proteomes" id="UP000002725">
    <property type="component" value="Chromosome"/>
</dbReference>
<dbReference type="eggNOG" id="COG0848">
    <property type="taxonomic scope" value="Bacteria"/>
</dbReference>
<keyword evidence="3" id="KW-1003">Cell membrane</keyword>
<dbReference type="RefSeq" id="WP_012505153.1">
    <property type="nucleotide sequence ID" value="NC_011059.1"/>
</dbReference>
<evidence type="ECO:0000256" key="4">
    <source>
        <dbReference type="ARBA" id="ARBA00022692"/>
    </source>
</evidence>
<evidence type="ECO:0000313" key="9">
    <source>
        <dbReference type="Proteomes" id="UP000002725"/>
    </source>
</evidence>
<keyword evidence="9" id="KW-1185">Reference proteome</keyword>
<evidence type="ECO:0000256" key="5">
    <source>
        <dbReference type="ARBA" id="ARBA00022989"/>
    </source>
</evidence>
<dbReference type="Pfam" id="PF02472">
    <property type="entry name" value="ExbD"/>
    <property type="match status" value="1"/>
</dbReference>
<keyword evidence="5" id="KW-1133">Transmembrane helix</keyword>
<dbReference type="PANTHER" id="PTHR30558:SF3">
    <property type="entry name" value="BIOPOLYMER TRANSPORT PROTEIN EXBD-RELATED"/>
    <property type="match status" value="1"/>
</dbReference>
<evidence type="ECO:0000256" key="2">
    <source>
        <dbReference type="ARBA" id="ARBA00005811"/>
    </source>
</evidence>
<evidence type="ECO:0000256" key="3">
    <source>
        <dbReference type="ARBA" id="ARBA00022475"/>
    </source>
</evidence>
<evidence type="ECO:0000256" key="7">
    <source>
        <dbReference type="RuleBase" id="RU003879"/>
    </source>
</evidence>
<reference evidence="8" key="1">
    <citation type="submission" date="2008-06" db="EMBL/GenBank/DDBJ databases">
        <title>Complete sequence of chromosome of Prosthecochloris aestuarii DSM 271.</title>
        <authorList>
            <consortium name="US DOE Joint Genome Institute"/>
            <person name="Lucas S."/>
            <person name="Copeland A."/>
            <person name="Lapidus A."/>
            <person name="Glavina del Rio T."/>
            <person name="Dalin E."/>
            <person name="Tice H."/>
            <person name="Bruce D."/>
            <person name="Goodwin L."/>
            <person name="Pitluck S."/>
            <person name="Schmutz J."/>
            <person name="Larimer F."/>
            <person name="Land M."/>
            <person name="Hauser L."/>
            <person name="Kyrpides N."/>
            <person name="Anderson I."/>
            <person name="Liu Z."/>
            <person name="Li T."/>
            <person name="Zhao F."/>
            <person name="Overmann J."/>
            <person name="Bryant D.A."/>
            <person name="Richardson P."/>
        </authorList>
    </citation>
    <scope>NUCLEOTIDE SEQUENCE [LARGE SCALE GENOMIC DNA]</scope>
    <source>
        <strain evidence="8">DSM 271</strain>
    </source>
</reference>
<dbReference type="EMBL" id="CP001108">
    <property type="protein sequence ID" value="ACF45616.1"/>
    <property type="molecule type" value="Genomic_DNA"/>
</dbReference>
<sequence length="137" mass="15288">MLEFDQPIKKRRWLDLAPMIDVIFLLLIFFMLTSIYAKPVIPVELPQAGSSQEQEKTSIDIVIDSSGSMAINGKSTSEEMFAQTLLGMTNNPETAFITLYADQNISFGRFLSIMDKTRLCGINNVSIATIRPGEHAQ</sequence>
<keyword evidence="7" id="KW-0653">Protein transport</keyword>
<comment type="similarity">
    <text evidence="2 7">Belongs to the ExbD/TolR family.</text>
</comment>
<evidence type="ECO:0000313" key="8">
    <source>
        <dbReference type="EMBL" id="ACF45616.1"/>
    </source>
</evidence>
<accession>B4S5L9</accession>
<dbReference type="GO" id="GO:0005886">
    <property type="term" value="C:plasma membrane"/>
    <property type="evidence" value="ECO:0007669"/>
    <property type="project" value="UniProtKB-SubCell"/>
</dbReference>
<dbReference type="InterPro" id="IPR003400">
    <property type="entry name" value="ExbD"/>
</dbReference>
<protein>
    <submittedName>
        <fullName evidence="8">Biopolymer transport protein ExbD/TolR</fullName>
    </submittedName>
</protein>
<dbReference type="PANTHER" id="PTHR30558">
    <property type="entry name" value="EXBD MEMBRANE COMPONENT OF PMF-DRIVEN MACROMOLECULE IMPORT SYSTEM"/>
    <property type="match status" value="1"/>
</dbReference>
<evidence type="ECO:0000256" key="1">
    <source>
        <dbReference type="ARBA" id="ARBA00004162"/>
    </source>
</evidence>
<dbReference type="KEGG" id="paa:Paes_0560"/>
<dbReference type="Gene3D" id="3.30.420.270">
    <property type="match status" value="1"/>
</dbReference>
<keyword evidence="7" id="KW-0813">Transport</keyword>
<proteinExistence type="inferred from homology"/>
<keyword evidence="4 7" id="KW-0812">Transmembrane</keyword>
<dbReference type="GO" id="GO:0022857">
    <property type="term" value="F:transmembrane transporter activity"/>
    <property type="evidence" value="ECO:0007669"/>
    <property type="project" value="InterPro"/>
</dbReference>
<gene>
    <name evidence="8" type="ordered locus">Paes_0560</name>
</gene>
<dbReference type="STRING" id="290512.Paes_0560"/>
<comment type="subcellular location">
    <subcellularLocation>
        <location evidence="1">Cell membrane</location>
        <topology evidence="1">Single-pass membrane protein</topology>
    </subcellularLocation>
    <subcellularLocation>
        <location evidence="7">Cell membrane</location>
        <topology evidence="7">Single-pass type II membrane protein</topology>
    </subcellularLocation>
</comment>
<organism evidence="8 9">
    <name type="scientific">Prosthecochloris aestuarii (strain DSM 271 / SK 413)</name>
    <dbReference type="NCBI Taxonomy" id="290512"/>
    <lineage>
        <taxon>Bacteria</taxon>
        <taxon>Pseudomonadati</taxon>
        <taxon>Chlorobiota</taxon>
        <taxon>Chlorobiia</taxon>
        <taxon>Chlorobiales</taxon>
        <taxon>Chlorobiaceae</taxon>
        <taxon>Prosthecochloris</taxon>
    </lineage>
</organism>